<evidence type="ECO:0000256" key="3">
    <source>
        <dbReference type="ARBA" id="ARBA00022723"/>
    </source>
</evidence>
<dbReference type="InterPro" id="IPR000283">
    <property type="entry name" value="NADH_UbQ_OxRdtase_75kDa_su_CS"/>
</dbReference>
<comment type="cofactor">
    <cofactor evidence="1">
        <name>[4Fe-4S] cluster</name>
        <dbReference type="ChEBI" id="CHEBI:49883"/>
    </cofactor>
</comment>
<dbReference type="SMART" id="SM00929">
    <property type="entry name" value="NADH-G_4Fe-4S_3"/>
    <property type="match status" value="1"/>
</dbReference>
<evidence type="ECO:0000256" key="1">
    <source>
        <dbReference type="ARBA" id="ARBA00001966"/>
    </source>
</evidence>
<dbReference type="SUPFAM" id="SSF46548">
    <property type="entry name" value="alpha-helical ferredoxin"/>
    <property type="match status" value="1"/>
</dbReference>
<keyword evidence="2" id="KW-0004">4Fe-4S</keyword>
<reference evidence="10" key="2">
    <citation type="journal article" date="2021" name="PeerJ">
        <title>Extensive microbial diversity within the chicken gut microbiome revealed by metagenomics and culture.</title>
        <authorList>
            <person name="Gilroy R."/>
            <person name="Ravi A."/>
            <person name="Getino M."/>
            <person name="Pursley I."/>
            <person name="Horton D.L."/>
            <person name="Alikhan N.F."/>
            <person name="Baker D."/>
            <person name="Gharbi K."/>
            <person name="Hall N."/>
            <person name="Watson M."/>
            <person name="Adriaenssens E.M."/>
            <person name="Foster-Nyarko E."/>
            <person name="Jarju S."/>
            <person name="Secka A."/>
            <person name="Antonio M."/>
            <person name="Oren A."/>
            <person name="Chaudhuri R.R."/>
            <person name="La Ragione R."/>
            <person name="Hildebrand F."/>
            <person name="Pallen M.J."/>
        </authorList>
    </citation>
    <scope>NUCLEOTIDE SEQUENCE</scope>
    <source>
        <strain evidence="10">CHK178-757</strain>
    </source>
</reference>
<feature type="domain" description="4Fe-4S ferredoxin-type" evidence="8">
    <location>
        <begin position="150"/>
        <end position="184"/>
    </location>
</feature>
<sequence length="714" mass="78203">MYRTQNKTGVNTVDKIKFMIDDHEVYADPGQTILEAALAAGIYIPHICSHDNLHPSGSCRLCAVEIQGRDGVIASCTTKAEEGMKVTIHGEKADKVRKLSLELMFTPHPEECVGCPKYLKCQLQALSQYVGISGSGVRHRTNNVAADRTNKLMLHEMQRCVLCGRCVRVCEEVRGVGALTFKKVNGQLRVVVNGESMEQSGCRFCGACVEVCPTGSIRDQIGVFDPGLPRKEALIPCQTGCPAHIDVPKYIRFLKEENYSAAAEVVREKAPLPKILGYICSHFCELQCKRRFLNEAVSIRSIKRYACEHADDAWKKKGFMKPATGKRVAVIGAGPAGLTAAYYLKKLGHDVTVFEEKPFAGGTPRFGIPEYRLPREIIEEEVNNIREIGVEILVNTKVNSVDELKAKGYDAVFAAVGTHKGTKLPMEGNDLEDVLVNVEFLEAASLHQEIRLGKRVVVLGGGNVACDCAGVACRLGAEEVHIACLESRETMPAAKDELAEVEKDGVIVHPAQTFNKILSENGKVSGVEFSHVKSFTFDENRRAVIEKEEGSEHVIPCDTVIFAVGQSPALDDSFGLELGRGKRIVVDENYRTSSDGVFAAGDAVTGTASVIQAIAETRKAVTAIDVYLGGDGDISETLAPEQNADPWIGTIENFAYIERQKDDFIDDHKRCPGFALNDLGLNEKTAHCEASRCLQCDLRLQLAPQKFWSDYPIN</sequence>
<dbReference type="GO" id="GO:0042773">
    <property type="term" value="P:ATP synthesis coupled electron transport"/>
    <property type="evidence" value="ECO:0007669"/>
    <property type="project" value="InterPro"/>
</dbReference>
<evidence type="ECO:0000259" key="7">
    <source>
        <dbReference type="PROSITE" id="PS51085"/>
    </source>
</evidence>
<feature type="domain" description="4Fe-4S His(Cys)3-ligated-type" evidence="9">
    <location>
        <begin position="92"/>
        <end position="131"/>
    </location>
</feature>
<dbReference type="InterPro" id="IPR036010">
    <property type="entry name" value="2Fe-2S_ferredoxin-like_sf"/>
</dbReference>
<reference evidence="10" key="1">
    <citation type="submission" date="2020-10" db="EMBL/GenBank/DDBJ databases">
        <authorList>
            <person name="Gilroy R."/>
        </authorList>
    </citation>
    <scope>NUCLEOTIDE SEQUENCE</scope>
    <source>
        <strain evidence="10">CHK178-757</strain>
    </source>
</reference>
<accession>A0A9D1F2K9</accession>
<evidence type="ECO:0000313" key="10">
    <source>
        <dbReference type="EMBL" id="HIS46386.1"/>
    </source>
</evidence>
<dbReference type="SUPFAM" id="SSF51971">
    <property type="entry name" value="Nucleotide-binding domain"/>
    <property type="match status" value="2"/>
</dbReference>
<dbReference type="InterPro" id="IPR023753">
    <property type="entry name" value="FAD/NAD-binding_dom"/>
</dbReference>
<feature type="domain" description="2Fe-2S ferredoxin-type" evidence="7">
    <location>
        <begin position="14"/>
        <end position="92"/>
    </location>
</feature>
<dbReference type="Gene3D" id="3.10.20.740">
    <property type="match status" value="1"/>
</dbReference>
<dbReference type="PROSITE" id="PS51085">
    <property type="entry name" value="2FE2S_FER_2"/>
    <property type="match status" value="1"/>
</dbReference>
<dbReference type="CDD" id="cd00207">
    <property type="entry name" value="fer2"/>
    <property type="match status" value="1"/>
</dbReference>
<dbReference type="AlphaFoldDB" id="A0A9D1F2K9"/>
<dbReference type="InterPro" id="IPR028261">
    <property type="entry name" value="DPD_II"/>
</dbReference>
<dbReference type="Pfam" id="PF07992">
    <property type="entry name" value="Pyr_redox_2"/>
    <property type="match status" value="1"/>
</dbReference>
<dbReference type="InterPro" id="IPR019574">
    <property type="entry name" value="NADH_UbQ_OxRdtase_Gsu_4Fe4S-bd"/>
</dbReference>
<dbReference type="PANTHER" id="PTHR42783:SF3">
    <property type="entry name" value="GLUTAMATE SYNTHASE [NADPH] SMALL CHAIN-RELATED"/>
    <property type="match status" value="1"/>
</dbReference>
<dbReference type="GO" id="GO:0051539">
    <property type="term" value="F:4 iron, 4 sulfur cluster binding"/>
    <property type="evidence" value="ECO:0007669"/>
    <property type="project" value="UniProtKB-KW"/>
</dbReference>
<name>A0A9D1F2K9_9FIRM</name>
<dbReference type="Proteomes" id="UP000823927">
    <property type="component" value="Unassembled WGS sequence"/>
</dbReference>
<dbReference type="InterPro" id="IPR001041">
    <property type="entry name" value="2Fe-2S_ferredoxin-type"/>
</dbReference>
<keyword evidence="5" id="KW-0408">Iron</keyword>
<dbReference type="FunFam" id="3.30.70.20:FF:000035">
    <property type="entry name" value="Iron hydrogenase 1"/>
    <property type="match status" value="1"/>
</dbReference>
<dbReference type="InterPro" id="IPR036188">
    <property type="entry name" value="FAD/NAD-bd_sf"/>
</dbReference>
<dbReference type="Gene3D" id="3.50.50.60">
    <property type="entry name" value="FAD/NAD(P)-binding domain"/>
    <property type="match status" value="2"/>
</dbReference>
<dbReference type="GO" id="GO:0008137">
    <property type="term" value="F:NADH dehydrogenase (ubiquinone) activity"/>
    <property type="evidence" value="ECO:0007669"/>
    <property type="project" value="InterPro"/>
</dbReference>
<dbReference type="InterPro" id="IPR017900">
    <property type="entry name" value="4Fe4S_Fe_S_CS"/>
</dbReference>
<dbReference type="PROSITE" id="PS00641">
    <property type="entry name" value="COMPLEX1_75K_1"/>
    <property type="match status" value="1"/>
</dbReference>
<proteinExistence type="predicted"/>
<dbReference type="Pfam" id="PF13510">
    <property type="entry name" value="Fer2_4"/>
    <property type="match status" value="1"/>
</dbReference>
<dbReference type="SUPFAM" id="SSF54292">
    <property type="entry name" value="2Fe-2S ferredoxin-like"/>
    <property type="match status" value="1"/>
</dbReference>
<dbReference type="PANTHER" id="PTHR42783">
    <property type="entry name" value="GLUTAMATE SYNTHASE [NADPH] SMALL CHAIN"/>
    <property type="match status" value="1"/>
</dbReference>
<evidence type="ECO:0000256" key="5">
    <source>
        <dbReference type="ARBA" id="ARBA00023004"/>
    </source>
</evidence>
<evidence type="ECO:0000256" key="4">
    <source>
        <dbReference type="ARBA" id="ARBA00022737"/>
    </source>
</evidence>
<dbReference type="GO" id="GO:0016020">
    <property type="term" value="C:membrane"/>
    <property type="evidence" value="ECO:0007669"/>
    <property type="project" value="InterPro"/>
</dbReference>
<organism evidence="10 11">
    <name type="scientific">Candidatus Scybalocola faecigallinarum</name>
    <dbReference type="NCBI Taxonomy" id="2840941"/>
    <lineage>
        <taxon>Bacteria</taxon>
        <taxon>Bacillati</taxon>
        <taxon>Bacillota</taxon>
        <taxon>Clostridia</taxon>
        <taxon>Lachnospirales</taxon>
        <taxon>Lachnospiraceae</taxon>
        <taxon>Lachnospiraceae incertae sedis</taxon>
        <taxon>Candidatus Scybalocola (ex Gilroy et al. 2021)</taxon>
    </lineage>
</organism>
<dbReference type="Gene3D" id="1.10.1060.10">
    <property type="entry name" value="Alpha-helical ferredoxin"/>
    <property type="match status" value="1"/>
</dbReference>
<dbReference type="InterPro" id="IPR017896">
    <property type="entry name" value="4Fe4S_Fe-S-bd"/>
</dbReference>
<evidence type="ECO:0000259" key="8">
    <source>
        <dbReference type="PROSITE" id="PS51379"/>
    </source>
</evidence>
<comment type="caution">
    <text evidence="10">The sequence shown here is derived from an EMBL/GenBank/DDBJ whole genome shotgun (WGS) entry which is preliminary data.</text>
</comment>
<dbReference type="PRINTS" id="PR00368">
    <property type="entry name" value="FADPNR"/>
</dbReference>
<dbReference type="PRINTS" id="PR00469">
    <property type="entry name" value="PNDRDTASEII"/>
</dbReference>
<dbReference type="EMBL" id="DVIT01000011">
    <property type="protein sequence ID" value="HIS46386.1"/>
    <property type="molecule type" value="Genomic_DNA"/>
</dbReference>
<feature type="domain" description="4Fe-4S ferredoxin-type" evidence="8">
    <location>
        <begin position="193"/>
        <end position="222"/>
    </location>
</feature>
<evidence type="ECO:0000313" key="11">
    <source>
        <dbReference type="Proteomes" id="UP000823927"/>
    </source>
</evidence>
<dbReference type="PROSITE" id="PS51379">
    <property type="entry name" value="4FE4S_FER_2"/>
    <property type="match status" value="2"/>
</dbReference>
<dbReference type="InterPro" id="IPR009051">
    <property type="entry name" value="Helical_ferredxn"/>
</dbReference>
<keyword evidence="6" id="KW-0411">Iron-sulfur</keyword>
<evidence type="ECO:0000256" key="6">
    <source>
        <dbReference type="ARBA" id="ARBA00023014"/>
    </source>
</evidence>
<dbReference type="GO" id="GO:0016491">
    <property type="term" value="F:oxidoreductase activity"/>
    <property type="evidence" value="ECO:0007669"/>
    <property type="project" value="InterPro"/>
</dbReference>
<dbReference type="GO" id="GO:0046872">
    <property type="term" value="F:metal ion binding"/>
    <property type="evidence" value="ECO:0007669"/>
    <property type="project" value="UniProtKB-KW"/>
</dbReference>
<dbReference type="Gene3D" id="3.30.70.20">
    <property type="match status" value="1"/>
</dbReference>
<protein>
    <submittedName>
        <fullName evidence="10">FAD-dependent oxidoreductase</fullName>
    </submittedName>
</protein>
<dbReference type="PROSITE" id="PS51839">
    <property type="entry name" value="4FE4S_HC3"/>
    <property type="match status" value="1"/>
</dbReference>
<evidence type="ECO:0000256" key="2">
    <source>
        <dbReference type="ARBA" id="ARBA00022485"/>
    </source>
</evidence>
<dbReference type="Pfam" id="PF14691">
    <property type="entry name" value="Fer4_20"/>
    <property type="match status" value="1"/>
</dbReference>
<keyword evidence="4" id="KW-0677">Repeat</keyword>
<dbReference type="Pfam" id="PF12838">
    <property type="entry name" value="Fer4_7"/>
    <property type="match status" value="1"/>
</dbReference>
<dbReference type="SUPFAM" id="SSF54862">
    <property type="entry name" value="4Fe-4S ferredoxins"/>
    <property type="match status" value="1"/>
</dbReference>
<dbReference type="Pfam" id="PF10588">
    <property type="entry name" value="NADH-G_4Fe-4S_3"/>
    <property type="match status" value="1"/>
</dbReference>
<gene>
    <name evidence="10" type="ORF">IAB46_02320</name>
</gene>
<dbReference type="PROSITE" id="PS00198">
    <property type="entry name" value="4FE4S_FER_1"/>
    <property type="match status" value="1"/>
</dbReference>
<evidence type="ECO:0000259" key="9">
    <source>
        <dbReference type="PROSITE" id="PS51839"/>
    </source>
</evidence>
<keyword evidence="3" id="KW-0479">Metal-binding</keyword>